<comment type="caution">
    <text evidence="9">The sequence shown here is derived from an EMBL/GenBank/DDBJ whole genome shotgun (WGS) entry which is preliminary data.</text>
</comment>
<protein>
    <recommendedName>
        <fullName evidence="6">DNA replication and repair protein RecF</fullName>
    </recommendedName>
</protein>
<dbReference type="Gene3D" id="1.20.1050.90">
    <property type="entry name" value="RecF/RecN/SMC, N-terminal domain"/>
    <property type="match status" value="1"/>
</dbReference>
<keyword evidence="10" id="KW-1185">Reference proteome</keyword>
<dbReference type="GO" id="GO:0009432">
    <property type="term" value="P:SOS response"/>
    <property type="evidence" value="ECO:0007669"/>
    <property type="project" value="UniProtKB-UniRule"/>
</dbReference>
<dbReference type="Pfam" id="PF02463">
    <property type="entry name" value="SMC_N"/>
    <property type="match status" value="1"/>
</dbReference>
<comment type="function">
    <text evidence="6">The RecF protein is involved in DNA metabolism; it is required for DNA replication and normal SOS inducibility. RecF binds preferentially to single-stranded, linear DNA. It also seems to bind ATP.</text>
</comment>
<accession>A0A271J5Q4</accession>
<evidence type="ECO:0000256" key="1">
    <source>
        <dbReference type="ARBA" id="ARBA00022490"/>
    </source>
</evidence>
<keyword evidence="4 6" id="KW-0067">ATP-binding</keyword>
<name>A0A271J5Q4_9BACT</name>
<dbReference type="SMART" id="SM00382">
    <property type="entry name" value="AAA"/>
    <property type="match status" value="1"/>
</dbReference>
<dbReference type="GO" id="GO:0005524">
    <property type="term" value="F:ATP binding"/>
    <property type="evidence" value="ECO:0007669"/>
    <property type="project" value="UniProtKB-UniRule"/>
</dbReference>
<evidence type="ECO:0000256" key="3">
    <source>
        <dbReference type="ARBA" id="ARBA00022741"/>
    </source>
</evidence>
<keyword evidence="1 6" id="KW-0963">Cytoplasm</keyword>
<keyword evidence="6" id="KW-0234">DNA repair</keyword>
<dbReference type="InterPro" id="IPR027417">
    <property type="entry name" value="P-loop_NTPase"/>
</dbReference>
<dbReference type="AlphaFoldDB" id="A0A271J5Q4"/>
<feature type="region of interest" description="Disordered" evidence="7">
    <location>
        <begin position="220"/>
        <end position="242"/>
    </location>
</feature>
<dbReference type="GO" id="GO:0000731">
    <property type="term" value="P:DNA synthesis involved in DNA repair"/>
    <property type="evidence" value="ECO:0007669"/>
    <property type="project" value="TreeGrafter"/>
</dbReference>
<dbReference type="RefSeq" id="WP_179299456.1">
    <property type="nucleotide sequence ID" value="NZ_MQWD01000001.1"/>
</dbReference>
<dbReference type="InterPro" id="IPR003593">
    <property type="entry name" value="AAA+_ATPase"/>
</dbReference>
<dbReference type="PANTHER" id="PTHR32182:SF0">
    <property type="entry name" value="DNA REPLICATION AND REPAIR PROTEIN RECF"/>
    <property type="match status" value="1"/>
</dbReference>
<comment type="similarity">
    <text evidence="6">Belongs to the RecF family.</text>
</comment>
<dbReference type="NCBIfam" id="TIGR00611">
    <property type="entry name" value="recf"/>
    <property type="match status" value="1"/>
</dbReference>
<dbReference type="HAMAP" id="MF_00365">
    <property type="entry name" value="RecF"/>
    <property type="match status" value="1"/>
</dbReference>
<dbReference type="InterPro" id="IPR001238">
    <property type="entry name" value="DNA-binding_RecF"/>
</dbReference>
<evidence type="ECO:0000256" key="2">
    <source>
        <dbReference type="ARBA" id="ARBA00022705"/>
    </source>
</evidence>
<dbReference type="GO" id="GO:0005737">
    <property type="term" value="C:cytoplasm"/>
    <property type="evidence" value="ECO:0007669"/>
    <property type="project" value="UniProtKB-SubCell"/>
</dbReference>
<sequence>MRLRHLSLSSFRAHTRTEVEAAPRVNLLVGPNGAGKTNVIEAIGYLCLGKSFLGASDATVLQRGGPHFTVEGTFEGEDRPDVRLRLAFVPREGKRGFSNGSSLDRLADLVGRVPVVILSPNDRDLTAGGPSERRRLLDTTLSQAFPVYLDDLLKYRRALKQKNALLQQLRKGRALTPGTMEAWDEELAMLGGRVVERRRIFLDRFADLLLEAYDLLGTPGGTPTLEYQPSSGSDSESDVDGMRRSLVRTRSRSGDLGRTLVGPHLDEVLFQLDGFDLRPYASQGQHRTFALAVRVAQALYFRERSDEPPLLLLDDVFGPLDPDRTRVVLGLLASGELGQSFVTAARAEPFEGVVPFEDDAHAVFHVERGGVTRLNSPLSAPLSS</sequence>
<dbReference type="InterPro" id="IPR042174">
    <property type="entry name" value="RecF_2"/>
</dbReference>
<evidence type="ECO:0000259" key="8">
    <source>
        <dbReference type="SMART" id="SM00382"/>
    </source>
</evidence>
<keyword evidence="5 6" id="KW-0238">DNA-binding</keyword>
<evidence type="ECO:0000256" key="4">
    <source>
        <dbReference type="ARBA" id="ARBA00022840"/>
    </source>
</evidence>
<feature type="binding site" evidence="6">
    <location>
        <begin position="30"/>
        <end position="37"/>
    </location>
    <ligand>
        <name>ATP</name>
        <dbReference type="ChEBI" id="CHEBI:30616"/>
    </ligand>
</feature>
<dbReference type="GO" id="GO:0006302">
    <property type="term" value="P:double-strand break repair"/>
    <property type="evidence" value="ECO:0007669"/>
    <property type="project" value="TreeGrafter"/>
</dbReference>
<dbReference type="Proteomes" id="UP000216339">
    <property type="component" value="Unassembled WGS sequence"/>
</dbReference>
<keyword evidence="2 6" id="KW-0235">DNA replication</keyword>
<keyword evidence="6" id="KW-0742">SOS response</keyword>
<reference evidence="9 10" key="1">
    <citation type="submission" date="2016-11" db="EMBL/GenBank/DDBJ databases">
        <title>Study of marine rhodopsin-containing bacteria.</title>
        <authorList>
            <person name="Yoshizawa S."/>
            <person name="Kumagai Y."/>
            <person name="Kogure K."/>
        </authorList>
    </citation>
    <scope>NUCLEOTIDE SEQUENCE [LARGE SCALE GENOMIC DNA]</scope>
    <source>
        <strain evidence="9 10">SAORIC-28</strain>
    </source>
</reference>
<dbReference type="InterPro" id="IPR003395">
    <property type="entry name" value="RecF/RecN/SMC_N"/>
</dbReference>
<evidence type="ECO:0000256" key="5">
    <source>
        <dbReference type="ARBA" id="ARBA00023125"/>
    </source>
</evidence>
<dbReference type="SUPFAM" id="SSF52540">
    <property type="entry name" value="P-loop containing nucleoside triphosphate hydrolases"/>
    <property type="match status" value="1"/>
</dbReference>
<dbReference type="PANTHER" id="PTHR32182">
    <property type="entry name" value="DNA REPLICATION AND REPAIR PROTEIN RECF"/>
    <property type="match status" value="1"/>
</dbReference>
<feature type="domain" description="AAA+ ATPase" evidence="8">
    <location>
        <begin position="22"/>
        <end position="370"/>
    </location>
</feature>
<dbReference type="Gene3D" id="3.40.50.300">
    <property type="entry name" value="P-loop containing nucleotide triphosphate hydrolases"/>
    <property type="match status" value="1"/>
</dbReference>
<comment type="subcellular location">
    <subcellularLocation>
        <location evidence="6">Cytoplasm</location>
    </subcellularLocation>
</comment>
<dbReference type="EMBL" id="MQWD01000001">
    <property type="protein sequence ID" value="PAP78638.1"/>
    <property type="molecule type" value="Genomic_DNA"/>
</dbReference>
<proteinExistence type="inferred from homology"/>
<keyword evidence="3 6" id="KW-0547">Nucleotide-binding</keyword>
<dbReference type="GO" id="GO:0006260">
    <property type="term" value="P:DNA replication"/>
    <property type="evidence" value="ECO:0007669"/>
    <property type="project" value="UniProtKB-UniRule"/>
</dbReference>
<dbReference type="GO" id="GO:0003697">
    <property type="term" value="F:single-stranded DNA binding"/>
    <property type="evidence" value="ECO:0007669"/>
    <property type="project" value="UniProtKB-UniRule"/>
</dbReference>
<evidence type="ECO:0000256" key="6">
    <source>
        <dbReference type="HAMAP-Rule" id="MF_00365"/>
    </source>
</evidence>
<evidence type="ECO:0000313" key="9">
    <source>
        <dbReference type="EMBL" id="PAP78638.1"/>
    </source>
</evidence>
<evidence type="ECO:0000256" key="7">
    <source>
        <dbReference type="SAM" id="MobiDB-lite"/>
    </source>
</evidence>
<gene>
    <name evidence="6" type="primary">recF</name>
    <name evidence="9" type="ORF">BSZ37_03230</name>
</gene>
<evidence type="ECO:0000313" key="10">
    <source>
        <dbReference type="Proteomes" id="UP000216339"/>
    </source>
</evidence>
<organism evidence="9 10">
    <name type="scientific">Rubrivirga marina</name>
    <dbReference type="NCBI Taxonomy" id="1196024"/>
    <lineage>
        <taxon>Bacteria</taxon>
        <taxon>Pseudomonadati</taxon>
        <taxon>Rhodothermota</taxon>
        <taxon>Rhodothermia</taxon>
        <taxon>Rhodothermales</taxon>
        <taxon>Rubricoccaceae</taxon>
        <taxon>Rubrivirga</taxon>
    </lineage>
</organism>
<keyword evidence="6" id="KW-0227">DNA damage</keyword>